<accession>A0A1D7TYZ2</accession>
<dbReference type="RefSeq" id="WP_069689559.1">
    <property type="nucleotide sequence ID" value="NZ_CP017147.1"/>
</dbReference>
<keyword evidence="2" id="KW-1185">Reference proteome</keyword>
<evidence type="ECO:0000313" key="2">
    <source>
        <dbReference type="Proteomes" id="UP000094969"/>
    </source>
</evidence>
<evidence type="ECO:0000313" key="1">
    <source>
        <dbReference type="EMBL" id="AOO80339.1"/>
    </source>
</evidence>
<protein>
    <submittedName>
        <fullName evidence="1">Uncharacterized protein</fullName>
    </submittedName>
</protein>
<gene>
    <name evidence="1" type="ORF">BHK69_07550</name>
</gene>
<dbReference type="EMBL" id="CP017147">
    <property type="protein sequence ID" value="AOO80339.1"/>
    <property type="molecule type" value="Genomic_DNA"/>
</dbReference>
<dbReference type="Proteomes" id="UP000094969">
    <property type="component" value="Chromosome"/>
</dbReference>
<dbReference type="AlphaFoldDB" id="A0A1D7TYZ2"/>
<sequence>MTLKPGETRFQQVDFPDQLPGDLVRGAARPGDAVDFVALGPQAGEAQFALDRIGLAGEIGFRAGLGASVDALAVEALKPPG</sequence>
<proteinExistence type="predicted"/>
<name>A0A1D7TYZ2_9HYPH</name>
<reference evidence="1 2" key="1">
    <citation type="journal article" date="2015" name="Antonie Van Leeuwenhoek">
        <title>Bosea vaviloviae sp. nov., a new species of slow-growing rhizobia isolated from nodules of the relict species Vavilovia formosa (Stev.) Fed.</title>
        <authorList>
            <person name="Safronova V.I."/>
            <person name="Kuznetsova I.G."/>
            <person name="Sazanova A.L."/>
            <person name="Kimeklis A.K."/>
            <person name="Belimov A.A."/>
            <person name="Andronov E.E."/>
            <person name="Pinaev A.G."/>
            <person name="Chizhevskaya E.P."/>
            <person name="Pukhaev A.R."/>
            <person name="Popov K.P."/>
            <person name="Willems A."/>
            <person name="Tikhonovich I.A."/>
        </authorList>
    </citation>
    <scope>NUCLEOTIDE SEQUENCE [LARGE SCALE GENOMIC DNA]</scope>
    <source>
        <strain evidence="1 2">Vaf18</strain>
    </source>
</reference>
<organism evidence="1 2">
    <name type="scientific">Bosea vaviloviae</name>
    <dbReference type="NCBI Taxonomy" id="1526658"/>
    <lineage>
        <taxon>Bacteria</taxon>
        <taxon>Pseudomonadati</taxon>
        <taxon>Pseudomonadota</taxon>
        <taxon>Alphaproteobacteria</taxon>
        <taxon>Hyphomicrobiales</taxon>
        <taxon>Boseaceae</taxon>
        <taxon>Bosea</taxon>
    </lineage>
</organism>
<dbReference type="KEGG" id="bvv:BHK69_07550"/>